<evidence type="ECO:0008006" key="3">
    <source>
        <dbReference type="Google" id="ProtNLM"/>
    </source>
</evidence>
<dbReference type="STRING" id="1759059.ATE48_05335"/>
<gene>
    <name evidence="1" type="ORF">ATE48_05335</name>
</gene>
<dbReference type="SUPFAM" id="SSF53335">
    <property type="entry name" value="S-adenosyl-L-methionine-dependent methyltransferases"/>
    <property type="match status" value="1"/>
</dbReference>
<organism evidence="1 2">
    <name type="scientific">Candidatus Viadribacter manganicus</name>
    <dbReference type="NCBI Taxonomy" id="1759059"/>
    <lineage>
        <taxon>Bacteria</taxon>
        <taxon>Pseudomonadati</taxon>
        <taxon>Pseudomonadota</taxon>
        <taxon>Alphaproteobacteria</taxon>
        <taxon>Hyphomonadales</taxon>
        <taxon>Hyphomonadaceae</taxon>
        <taxon>Candidatus Viadribacter</taxon>
    </lineage>
</organism>
<name>A0A1B1AFP2_9PROT</name>
<evidence type="ECO:0000313" key="1">
    <source>
        <dbReference type="EMBL" id="ANP45377.1"/>
    </source>
</evidence>
<dbReference type="Pfam" id="PF07021">
    <property type="entry name" value="MetW"/>
    <property type="match status" value="1"/>
</dbReference>
<dbReference type="Proteomes" id="UP000092498">
    <property type="component" value="Chromosome"/>
</dbReference>
<dbReference type="OrthoDB" id="9792690at2"/>
<dbReference type="InParanoid" id="A0A1B1AFP2"/>
<sequence length="206" mass="23052">MAQLELVHPTPLELTSAEPRGDHLVISRMVNEGARVLDVGCGDGALMQLLARERGARVRGLEMDPNKAHRCVVRGMSVVQGDAERDLNEFPSGAFDYVIFSRTLQQLRRPQAALKQAARIGERVIVSISNAGRWDKRFQLLGKGRLGESEWLHRYTVRDFADLARDMRLGIERAAPLSHGHAGAPFAKTIWRANWFCEEAVFLLTP</sequence>
<protein>
    <recommendedName>
        <fullName evidence="3">Methionine biosynthesis protein MetW</fullName>
    </recommendedName>
</protein>
<reference evidence="1 2" key="1">
    <citation type="submission" date="2015-11" db="EMBL/GenBank/DDBJ databases">
        <title>Whole-Genome Sequence of Candidatus Oderbacter manganicum from the National Park Lower Oder Valley, Germany.</title>
        <authorList>
            <person name="Braun B."/>
            <person name="Liere K."/>
            <person name="Szewzyk U."/>
        </authorList>
    </citation>
    <scope>NUCLEOTIDE SEQUENCE [LARGE SCALE GENOMIC DNA]</scope>
    <source>
        <strain evidence="1 2">OTSz_A_272</strain>
    </source>
</reference>
<keyword evidence="2" id="KW-1185">Reference proteome</keyword>
<dbReference type="InterPro" id="IPR029063">
    <property type="entry name" value="SAM-dependent_MTases_sf"/>
</dbReference>
<dbReference type="KEGG" id="cbot:ATE48_05335"/>
<dbReference type="Gene3D" id="3.40.50.150">
    <property type="entry name" value="Vaccinia Virus protein VP39"/>
    <property type="match status" value="1"/>
</dbReference>
<evidence type="ECO:0000313" key="2">
    <source>
        <dbReference type="Proteomes" id="UP000092498"/>
    </source>
</evidence>
<dbReference type="AlphaFoldDB" id="A0A1B1AFP2"/>
<dbReference type="CDD" id="cd02440">
    <property type="entry name" value="AdoMet_MTases"/>
    <property type="match status" value="1"/>
</dbReference>
<dbReference type="EMBL" id="CP013244">
    <property type="protein sequence ID" value="ANP45377.1"/>
    <property type="molecule type" value="Genomic_DNA"/>
</dbReference>
<proteinExistence type="predicted"/>
<dbReference type="InterPro" id="IPR010743">
    <property type="entry name" value="Methionine_synth_MetW"/>
</dbReference>
<accession>A0A1B1AFP2</accession>